<organism evidence="3 4">
    <name type="scientific">Evansella cellulosilytica (strain ATCC 21833 / DSM 2522 / FERM P-1141 / JCM 9156 / N-4)</name>
    <name type="common">Bacillus cellulosilyticus</name>
    <dbReference type="NCBI Taxonomy" id="649639"/>
    <lineage>
        <taxon>Bacteria</taxon>
        <taxon>Bacillati</taxon>
        <taxon>Bacillota</taxon>
        <taxon>Bacilli</taxon>
        <taxon>Bacillales</taxon>
        <taxon>Bacillaceae</taxon>
        <taxon>Evansella</taxon>
    </lineage>
</organism>
<keyword evidence="4" id="KW-1185">Reference proteome</keyword>
<dbReference type="Gene3D" id="3.40.190.10">
    <property type="entry name" value="Periplasmic binding protein-like II"/>
    <property type="match status" value="2"/>
</dbReference>
<feature type="compositionally biased region" description="Acidic residues" evidence="1">
    <location>
        <begin position="26"/>
        <end position="56"/>
    </location>
</feature>
<dbReference type="KEGG" id="bco:Bcell_2972"/>
<accession>E6TY09</accession>
<keyword evidence="2" id="KW-0732">Signal</keyword>
<dbReference type="NCBIfam" id="TIGR02122">
    <property type="entry name" value="TRAP_TAXI"/>
    <property type="match status" value="1"/>
</dbReference>
<dbReference type="STRING" id="649639.Bcell_2972"/>
<evidence type="ECO:0000256" key="1">
    <source>
        <dbReference type="SAM" id="MobiDB-lite"/>
    </source>
</evidence>
<keyword evidence="3" id="KW-0675">Receptor</keyword>
<dbReference type="SUPFAM" id="SSF53850">
    <property type="entry name" value="Periplasmic binding protein-like II"/>
    <property type="match status" value="1"/>
</dbReference>
<protein>
    <submittedName>
        <fullName evidence="3">TRAP transporter solute receptor, TAXI family</fullName>
    </submittedName>
</protein>
<dbReference type="Pfam" id="PF16868">
    <property type="entry name" value="NMT1_3"/>
    <property type="match status" value="1"/>
</dbReference>
<dbReference type="Proteomes" id="UP000001401">
    <property type="component" value="Chromosome"/>
</dbReference>
<feature type="signal peptide" evidence="2">
    <location>
        <begin position="1"/>
        <end position="20"/>
    </location>
</feature>
<feature type="chain" id="PRO_5038585337" evidence="2">
    <location>
        <begin position="21"/>
        <end position="354"/>
    </location>
</feature>
<evidence type="ECO:0000313" key="4">
    <source>
        <dbReference type="Proteomes" id="UP000001401"/>
    </source>
</evidence>
<dbReference type="HOGENOM" id="CLU_033215_4_1_9"/>
<dbReference type="InterPro" id="IPR011852">
    <property type="entry name" value="TRAP_TAXI"/>
</dbReference>
<dbReference type="EMBL" id="CP002394">
    <property type="protein sequence ID" value="ADU31222.1"/>
    <property type="molecule type" value="Genomic_DNA"/>
</dbReference>
<dbReference type="eggNOG" id="COG2358">
    <property type="taxonomic scope" value="Bacteria"/>
</dbReference>
<dbReference type="CDD" id="cd13520">
    <property type="entry name" value="PBP2_TAXI_TRAP"/>
    <property type="match status" value="1"/>
</dbReference>
<dbReference type="AlphaFoldDB" id="E6TY09"/>
<dbReference type="PROSITE" id="PS51257">
    <property type="entry name" value="PROKAR_LIPOPROTEIN"/>
    <property type="match status" value="1"/>
</dbReference>
<gene>
    <name evidence="3" type="ordered locus">Bcell_2972</name>
</gene>
<feature type="region of interest" description="Disordered" evidence="1">
    <location>
        <begin position="26"/>
        <end position="65"/>
    </location>
</feature>
<dbReference type="PANTHER" id="PTHR42941:SF1">
    <property type="entry name" value="SLL1037 PROTEIN"/>
    <property type="match status" value="1"/>
</dbReference>
<dbReference type="RefSeq" id="WP_013489553.1">
    <property type="nucleotide sequence ID" value="NC_014829.1"/>
</dbReference>
<dbReference type="PANTHER" id="PTHR42941">
    <property type="entry name" value="SLL1037 PROTEIN"/>
    <property type="match status" value="1"/>
</dbReference>
<sequence precursor="true">MNKKFYSILAILLAGILLLAACGEGDDDTTDDAGGDEPETEETDDATEEEEDDDAAADGGAINLQMGTGGTGGTYYPLGGEMATVINNNIENFDLTIDAVATGASVENLAEIGQGNFGLGMTVHLPALDALTGDGDFHGVEIDNFGFMGHIYPEIMQIVTQENSGIESIEDLRGKTVNTGPVGSGTRAAARLILEAYGLEEGDYTESDEGFGEAAGRIQDGSLDASFGLLGLPASGIEQLAAQRDIRMISISSEAMEYIEANSGYEAYEIPADAYDFLEEPVVALTAYAILVGSTDLVDEDLGYEITKALFENRDQISHAQGAHLTKENALLGHEGLPMHPGAERYFQEAGLLD</sequence>
<reference evidence="3 4" key="1">
    <citation type="submission" date="2010-12" db="EMBL/GenBank/DDBJ databases">
        <title>Complete sequence of Bacillus cellulosilyticus DSM 2522.</title>
        <authorList>
            <consortium name="US DOE Joint Genome Institute"/>
            <person name="Lucas S."/>
            <person name="Copeland A."/>
            <person name="Lapidus A."/>
            <person name="Cheng J.-F."/>
            <person name="Bruce D."/>
            <person name="Goodwin L."/>
            <person name="Pitluck S."/>
            <person name="Chertkov O."/>
            <person name="Detter J.C."/>
            <person name="Han C."/>
            <person name="Tapia R."/>
            <person name="Land M."/>
            <person name="Hauser L."/>
            <person name="Jeffries C."/>
            <person name="Kyrpides N."/>
            <person name="Ivanova N."/>
            <person name="Mikhailova N."/>
            <person name="Brumm P."/>
            <person name="Mead D."/>
            <person name="Woyke T."/>
        </authorList>
    </citation>
    <scope>NUCLEOTIDE SEQUENCE [LARGE SCALE GENOMIC DNA]</scope>
    <source>
        <strain evidence="4">ATCC 21833 / DSM 2522 / FERM P-1141 / JCM 9156 / N-4</strain>
    </source>
</reference>
<name>E6TY09_EVAC2</name>
<proteinExistence type="predicted"/>
<evidence type="ECO:0000256" key="2">
    <source>
        <dbReference type="SAM" id="SignalP"/>
    </source>
</evidence>
<evidence type="ECO:0000313" key="3">
    <source>
        <dbReference type="EMBL" id="ADU31222.1"/>
    </source>
</evidence>